<dbReference type="AlphaFoldDB" id="A0A1G2NHP9"/>
<reference evidence="1 2" key="1">
    <citation type="journal article" date="2016" name="Nat. Commun.">
        <title>Thousands of microbial genomes shed light on interconnected biogeochemical processes in an aquifer system.</title>
        <authorList>
            <person name="Anantharaman K."/>
            <person name="Brown C.T."/>
            <person name="Hug L.A."/>
            <person name="Sharon I."/>
            <person name="Castelle C.J."/>
            <person name="Probst A.J."/>
            <person name="Thomas B.C."/>
            <person name="Singh A."/>
            <person name="Wilkins M.J."/>
            <person name="Karaoz U."/>
            <person name="Brodie E.L."/>
            <person name="Williams K.H."/>
            <person name="Hubbard S.S."/>
            <person name="Banfield J.F."/>
        </authorList>
    </citation>
    <scope>NUCLEOTIDE SEQUENCE [LARGE SCALE GENOMIC DNA]</scope>
</reference>
<dbReference type="EMBL" id="MHRX01000003">
    <property type="protein sequence ID" value="OHA34921.1"/>
    <property type="molecule type" value="Genomic_DNA"/>
</dbReference>
<proteinExistence type="predicted"/>
<protein>
    <submittedName>
        <fullName evidence="1">Uncharacterized protein</fullName>
    </submittedName>
</protein>
<comment type="caution">
    <text evidence="1">The sequence shown here is derived from an EMBL/GenBank/DDBJ whole genome shotgun (WGS) entry which is preliminary data.</text>
</comment>
<accession>A0A1G2NHP9</accession>
<name>A0A1G2NHP9_9BACT</name>
<evidence type="ECO:0000313" key="2">
    <source>
        <dbReference type="Proteomes" id="UP000176221"/>
    </source>
</evidence>
<organism evidence="1 2">
    <name type="scientific">Candidatus Taylorbacteria bacterium RIFCSPLOWO2_01_FULL_45_15b</name>
    <dbReference type="NCBI Taxonomy" id="1802319"/>
    <lineage>
        <taxon>Bacteria</taxon>
        <taxon>Candidatus Tayloriibacteriota</taxon>
    </lineage>
</organism>
<sequence length="109" mass="11770">MREEHDKLKALVQKQQLESVCKADSPEIATNIATTGCVEMACAIIDSLDEVTAAFIIGVLRQRAESDGRGASYSSATIVRAEELQIKGLKGLCDARAKLYKETGQWAGV</sequence>
<evidence type="ECO:0000313" key="1">
    <source>
        <dbReference type="EMBL" id="OHA34921.1"/>
    </source>
</evidence>
<dbReference type="Proteomes" id="UP000176221">
    <property type="component" value="Unassembled WGS sequence"/>
</dbReference>
<gene>
    <name evidence="1" type="ORF">A2928_02370</name>
</gene>